<keyword evidence="4" id="KW-1185">Reference proteome</keyword>
<feature type="region of interest" description="Disordered" evidence="1">
    <location>
        <begin position="58"/>
        <end position="126"/>
    </location>
</feature>
<feature type="chain" id="PRO_5003363663" evidence="2">
    <location>
        <begin position="27"/>
        <end position="300"/>
    </location>
</feature>
<dbReference type="eggNOG" id="ENOG502RJDQ">
    <property type="taxonomic scope" value="Eukaryota"/>
</dbReference>
<name>F7VKY8_SORMK</name>
<feature type="region of interest" description="Disordered" evidence="1">
    <location>
        <begin position="253"/>
        <end position="300"/>
    </location>
</feature>
<evidence type="ECO:0000313" key="4">
    <source>
        <dbReference type="Proteomes" id="UP000001881"/>
    </source>
</evidence>
<gene>
    <name evidence="3" type="ORF">SMAC_00383</name>
</gene>
<dbReference type="InParanoid" id="F7VKY8"/>
<feature type="compositionally biased region" description="Basic and acidic residues" evidence="1">
    <location>
        <begin position="270"/>
        <end position="279"/>
    </location>
</feature>
<feature type="signal peptide" evidence="2">
    <location>
        <begin position="1"/>
        <end position="26"/>
    </location>
</feature>
<dbReference type="Proteomes" id="UP000001881">
    <property type="component" value="Unassembled WGS sequence"/>
</dbReference>
<feature type="region of interest" description="Disordered" evidence="1">
    <location>
        <begin position="146"/>
        <end position="174"/>
    </location>
</feature>
<proteinExistence type="predicted"/>
<evidence type="ECO:0000313" key="3">
    <source>
        <dbReference type="EMBL" id="CCC06165.1"/>
    </source>
</evidence>
<protein>
    <submittedName>
        <fullName evidence="3">WGS project CABT00000000 data, contig 2.1</fullName>
    </submittedName>
</protein>
<dbReference type="GeneID" id="10809422"/>
<feature type="compositionally biased region" description="Low complexity" evidence="1">
    <location>
        <begin position="159"/>
        <end position="168"/>
    </location>
</feature>
<dbReference type="VEuPathDB" id="FungiDB:SMAC_00383"/>
<keyword evidence="2" id="KW-0732">Signal</keyword>
<dbReference type="EMBL" id="CABT02000001">
    <property type="protein sequence ID" value="CCC06165.1"/>
    <property type="molecule type" value="Genomic_DNA"/>
</dbReference>
<dbReference type="OMA" id="HYERIDN"/>
<evidence type="ECO:0000256" key="2">
    <source>
        <dbReference type="SAM" id="SignalP"/>
    </source>
</evidence>
<sequence length="300" mass="32228">MKLPPNIPTALILTFLFSLQVPLRLAAPLSHDKLFPNSEPIVPLTLPQQQIRYERIDNGRIGTRRTSKSNRDFFPSPLPDSLAVGPGSTGSPVYPPGRLLGRLQKRSAGGGNLDSNSNSKPNSSWDTAAASAVVTITQLSQLSQLNQLKRGTKLPPSNPSSRISSRPGRNPHKPLELKHLFAHSYHSATGRGVLTESADDDLNLFSNDGLAPQSLLKMMTFEPTITINSTSIERRGPGAWLGPGAGSYLAAMSIGGATPRPRSRSGEASSWERMERRAGGWEGDDSESERGSADESEGVS</sequence>
<dbReference type="KEGG" id="smp:10809422"/>
<evidence type="ECO:0000256" key="1">
    <source>
        <dbReference type="SAM" id="MobiDB-lite"/>
    </source>
</evidence>
<dbReference type="HOGENOM" id="CLU_928022_0_0_1"/>
<feature type="compositionally biased region" description="Polar residues" evidence="1">
    <location>
        <begin position="113"/>
        <end position="126"/>
    </location>
</feature>
<accession>F7VKY8</accession>
<reference evidence="3 4" key="1">
    <citation type="journal article" date="2010" name="PLoS Genet.">
        <title>De novo assembly of a 40 Mb eukaryotic genome from short sequence reads: Sordaria macrospora, a model organism for fungal morphogenesis.</title>
        <authorList>
            <person name="Nowrousian M."/>
            <person name="Stajich J."/>
            <person name="Chu M."/>
            <person name="Engh I."/>
            <person name="Espagne E."/>
            <person name="Halliday K."/>
            <person name="Kamerewerd J."/>
            <person name="Kempken F."/>
            <person name="Knab B."/>
            <person name="Kuo H.C."/>
            <person name="Osiewacz H.D."/>
            <person name="Poeggeler S."/>
            <person name="Read N."/>
            <person name="Seiler S."/>
            <person name="Smith K."/>
            <person name="Zickler D."/>
            <person name="Kueck U."/>
            <person name="Freitag M."/>
        </authorList>
    </citation>
    <scope>NUCLEOTIDE SEQUENCE [LARGE SCALE GENOMIC DNA]</scope>
    <source>
        <strain evidence="4">ATCC MYA-333 / DSM 997 / K(L3346) / K-hell</strain>
        <tissue evidence="3">Mycelium</tissue>
    </source>
</reference>
<organism evidence="3 4">
    <name type="scientific">Sordaria macrospora (strain ATCC MYA-333 / DSM 997 / K(L3346) / K-hell)</name>
    <dbReference type="NCBI Taxonomy" id="771870"/>
    <lineage>
        <taxon>Eukaryota</taxon>
        <taxon>Fungi</taxon>
        <taxon>Dikarya</taxon>
        <taxon>Ascomycota</taxon>
        <taxon>Pezizomycotina</taxon>
        <taxon>Sordariomycetes</taxon>
        <taxon>Sordariomycetidae</taxon>
        <taxon>Sordariales</taxon>
        <taxon>Sordariaceae</taxon>
        <taxon>Sordaria</taxon>
    </lineage>
</organism>
<comment type="caution">
    <text evidence="3">The sequence shown here is derived from an EMBL/GenBank/DDBJ whole genome shotgun (WGS) entry which is preliminary data.</text>
</comment>
<dbReference type="AlphaFoldDB" id="F7VKY8"/>
<dbReference type="OrthoDB" id="10511161at2759"/>